<evidence type="ECO:0000256" key="5">
    <source>
        <dbReference type="ARBA" id="ARBA00022692"/>
    </source>
</evidence>
<sequence>MEKAQISSTQFVFLIIMFEFGSTIIVGMGFDAKQDAWLTILSGMLGGVILYLIYTHLHKKFPNAHITTYSSQLLGKYLGYIVAWAYIFYFFYLSARVLRDFSELIVITILKETPLLAVMLIFTLVIVYSCTLGIETIARTGEIFFPYVLGSGLIFLFFVFITGIPQADNLQPPLEKGWVNIFIKTFPQTLTFPFGELVVFTMLFPYLNREEKARKLGIQAILISTLFLIITNLTILASLGPDLAKRSVVPLLDTISLVNIQGIVQRMDPIVIIIMVIVGVMKIVVFFLAAFIGLHDVLPKLKNKKRYVTSSVLGVLLIMVALIMSQSYVEHIFVGLEIVPPYIHVPMQIIIPTILLILSFIRGRKKEV</sequence>
<keyword evidence="4" id="KW-0309">Germination</keyword>
<dbReference type="PANTHER" id="PTHR34975">
    <property type="entry name" value="SPORE GERMINATION PROTEIN A2"/>
    <property type="match status" value="1"/>
</dbReference>
<reference evidence="9 10" key="1">
    <citation type="submission" date="2013-08" db="EMBL/GenBank/DDBJ databases">
        <authorList>
            <person name="Huang J."/>
            <person name="Wang G."/>
        </authorList>
    </citation>
    <scope>NUCLEOTIDE SEQUENCE [LARGE SCALE GENOMIC DNA]</scope>
    <source>
        <strain evidence="9 10">BH030004</strain>
    </source>
</reference>
<accession>A0A0A5G272</accession>
<dbReference type="OrthoDB" id="2078716at2"/>
<dbReference type="eggNOG" id="COG0531">
    <property type="taxonomic scope" value="Bacteria"/>
</dbReference>
<feature type="transmembrane region" description="Helical" evidence="8">
    <location>
        <begin position="185"/>
        <end position="204"/>
    </location>
</feature>
<dbReference type="GO" id="GO:0016020">
    <property type="term" value="C:membrane"/>
    <property type="evidence" value="ECO:0007669"/>
    <property type="project" value="UniProtKB-SubCell"/>
</dbReference>
<feature type="transmembrane region" description="Helical" evidence="8">
    <location>
        <begin position="341"/>
        <end position="361"/>
    </location>
</feature>
<dbReference type="GO" id="GO:0009847">
    <property type="term" value="P:spore germination"/>
    <property type="evidence" value="ECO:0007669"/>
    <property type="project" value="InterPro"/>
</dbReference>
<feature type="transmembrane region" description="Helical" evidence="8">
    <location>
        <begin position="36"/>
        <end position="57"/>
    </location>
</feature>
<dbReference type="STRING" id="1385511.GCA_000425225_03407"/>
<evidence type="ECO:0000256" key="7">
    <source>
        <dbReference type="ARBA" id="ARBA00023136"/>
    </source>
</evidence>
<keyword evidence="6 8" id="KW-1133">Transmembrane helix</keyword>
<feature type="transmembrane region" description="Helical" evidence="8">
    <location>
        <begin position="307"/>
        <end position="329"/>
    </location>
</feature>
<dbReference type="AlphaFoldDB" id="A0A0A5G272"/>
<feature type="transmembrane region" description="Helical" evidence="8">
    <location>
        <begin position="216"/>
        <end position="239"/>
    </location>
</feature>
<organism evidence="9 10">
    <name type="scientific">Pontibacillus marinus BH030004 = DSM 16465</name>
    <dbReference type="NCBI Taxonomy" id="1385511"/>
    <lineage>
        <taxon>Bacteria</taxon>
        <taxon>Bacillati</taxon>
        <taxon>Bacillota</taxon>
        <taxon>Bacilli</taxon>
        <taxon>Bacillales</taxon>
        <taxon>Bacillaceae</taxon>
        <taxon>Pontibacillus</taxon>
    </lineage>
</organism>
<feature type="transmembrane region" description="Helical" evidence="8">
    <location>
        <begin position="144"/>
        <end position="165"/>
    </location>
</feature>
<feature type="transmembrane region" description="Helical" evidence="8">
    <location>
        <begin position="115"/>
        <end position="137"/>
    </location>
</feature>
<comment type="subcellular location">
    <subcellularLocation>
        <location evidence="1">Membrane</location>
        <topology evidence="1">Multi-pass membrane protein</topology>
    </subcellularLocation>
</comment>
<comment type="caution">
    <text evidence="9">The sequence shown here is derived from an EMBL/GenBank/DDBJ whole genome shotgun (WGS) entry which is preliminary data.</text>
</comment>
<dbReference type="Proteomes" id="UP000030403">
    <property type="component" value="Unassembled WGS sequence"/>
</dbReference>
<dbReference type="NCBIfam" id="TIGR00912">
    <property type="entry name" value="2A0309"/>
    <property type="match status" value="1"/>
</dbReference>
<dbReference type="InterPro" id="IPR004761">
    <property type="entry name" value="Spore_GerAB"/>
</dbReference>
<proteinExistence type="inferred from homology"/>
<evidence type="ECO:0000256" key="2">
    <source>
        <dbReference type="ARBA" id="ARBA00007998"/>
    </source>
</evidence>
<evidence type="ECO:0000256" key="3">
    <source>
        <dbReference type="ARBA" id="ARBA00022448"/>
    </source>
</evidence>
<dbReference type="PANTHER" id="PTHR34975:SF2">
    <property type="entry name" value="SPORE GERMINATION PROTEIN A2"/>
    <property type="match status" value="1"/>
</dbReference>
<evidence type="ECO:0000256" key="4">
    <source>
        <dbReference type="ARBA" id="ARBA00022544"/>
    </source>
</evidence>
<name>A0A0A5G272_9BACI</name>
<keyword evidence="3" id="KW-0813">Transport</keyword>
<comment type="similarity">
    <text evidence="2">Belongs to the amino acid-polyamine-organocation (APC) superfamily. Spore germination protein (SGP) (TC 2.A.3.9) family.</text>
</comment>
<gene>
    <name evidence="9" type="ORF">N783_15065</name>
</gene>
<evidence type="ECO:0000313" key="9">
    <source>
        <dbReference type="EMBL" id="KGX85243.1"/>
    </source>
</evidence>
<keyword evidence="7 8" id="KW-0472">Membrane</keyword>
<evidence type="ECO:0000256" key="6">
    <source>
        <dbReference type="ARBA" id="ARBA00022989"/>
    </source>
</evidence>
<feature type="transmembrane region" description="Helical" evidence="8">
    <location>
        <begin position="12"/>
        <end position="30"/>
    </location>
</feature>
<feature type="transmembrane region" description="Helical" evidence="8">
    <location>
        <begin position="77"/>
        <end position="95"/>
    </location>
</feature>
<evidence type="ECO:0000256" key="1">
    <source>
        <dbReference type="ARBA" id="ARBA00004141"/>
    </source>
</evidence>
<evidence type="ECO:0000313" key="10">
    <source>
        <dbReference type="Proteomes" id="UP000030403"/>
    </source>
</evidence>
<dbReference type="Pfam" id="PF03845">
    <property type="entry name" value="Spore_permease"/>
    <property type="match status" value="1"/>
</dbReference>
<keyword evidence="10" id="KW-1185">Reference proteome</keyword>
<feature type="transmembrane region" description="Helical" evidence="8">
    <location>
        <begin position="270"/>
        <end position="295"/>
    </location>
</feature>
<evidence type="ECO:0008006" key="11">
    <source>
        <dbReference type="Google" id="ProtNLM"/>
    </source>
</evidence>
<protein>
    <recommendedName>
        <fullName evidence="11">Spore germination protein KB</fullName>
    </recommendedName>
</protein>
<evidence type="ECO:0000256" key="8">
    <source>
        <dbReference type="SAM" id="Phobius"/>
    </source>
</evidence>
<dbReference type="RefSeq" id="WP_027447006.1">
    <property type="nucleotide sequence ID" value="NZ_AULJ01000045.1"/>
</dbReference>
<keyword evidence="5 8" id="KW-0812">Transmembrane</keyword>
<dbReference type="EMBL" id="AVPF01000042">
    <property type="protein sequence ID" value="KGX85243.1"/>
    <property type="molecule type" value="Genomic_DNA"/>
</dbReference>